<name>A0ABX7JRK8_9RHOB</name>
<dbReference type="Pfam" id="PF02589">
    <property type="entry name" value="LUD_dom"/>
    <property type="match status" value="1"/>
</dbReference>
<protein>
    <submittedName>
        <fullName evidence="2">LUD domain-containing protein</fullName>
    </submittedName>
</protein>
<sequence length="215" mass="22248">MTARDRILNAIRTGLGLPPAAPAEIAASAAALLDQPQTARPRLAAPDLAQAFAAKATALGTTIGRVAGMAQVPQALRRYLDAHGLPASFALQPTPELTGLDWTGTTPHTGVAPNEPVALGLALYGIAESGSLVIHSGADNPILLSFLPLHHIVVLRETTLLPYLEDYAARMTTQPVPRNAILITGPSGTTDIEGSYVRGAHGPGFLHVIVIGDAA</sequence>
<evidence type="ECO:0000313" key="3">
    <source>
        <dbReference type="Proteomes" id="UP000663629"/>
    </source>
</evidence>
<evidence type="ECO:0000259" key="1">
    <source>
        <dbReference type="Pfam" id="PF02589"/>
    </source>
</evidence>
<reference evidence="2 3" key="1">
    <citation type="submission" date="2021-02" db="EMBL/GenBank/DDBJ databases">
        <title>Paracoccus methylovroum sp.nov., a new methanol and methylamine utilizing methylotrophic denitrifer.</title>
        <authorList>
            <person name="Timsy T."/>
            <person name="Behrendt U."/>
            <person name="Ulrich A."/>
            <person name="Spanner T."/>
            <person name="Foesel B.U."/>
            <person name="Horn M.A."/>
            <person name="Kolb S."/>
        </authorList>
    </citation>
    <scope>NUCLEOTIDE SEQUENCE [LARGE SCALE GENOMIC DNA]</scope>
    <source>
        <strain evidence="2 3">H4-D09</strain>
    </source>
</reference>
<dbReference type="SUPFAM" id="SSF100950">
    <property type="entry name" value="NagB/RpiA/CoA transferase-like"/>
    <property type="match status" value="1"/>
</dbReference>
<organism evidence="2 3">
    <name type="scientific">Paracoccus methylovorus</name>
    <dbReference type="NCBI Taxonomy" id="2812658"/>
    <lineage>
        <taxon>Bacteria</taxon>
        <taxon>Pseudomonadati</taxon>
        <taxon>Pseudomonadota</taxon>
        <taxon>Alphaproteobacteria</taxon>
        <taxon>Rhodobacterales</taxon>
        <taxon>Paracoccaceae</taxon>
        <taxon>Paracoccus</taxon>
    </lineage>
</organism>
<dbReference type="InterPro" id="IPR024185">
    <property type="entry name" value="FTHF_cligase-like_sf"/>
</dbReference>
<dbReference type="Gene3D" id="3.40.50.10420">
    <property type="entry name" value="NagB/RpiA/CoA transferase-like"/>
    <property type="match status" value="1"/>
</dbReference>
<dbReference type="PANTHER" id="PTHR43682:SF1">
    <property type="entry name" value="LACTATE UTILIZATION PROTEIN C"/>
    <property type="match status" value="1"/>
</dbReference>
<gene>
    <name evidence="2" type="ORF">JWJ88_20415</name>
</gene>
<feature type="domain" description="LUD" evidence="1">
    <location>
        <begin position="119"/>
        <end position="211"/>
    </location>
</feature>
<dbReference type="InterPro" id="IPR037171">
    <property type="entry name" value="NagB/RpiA_transferase-like"/>
</dbReference>
<keyword evidence="3" id="KW-1185">Reference proteome</keyword>
<evidence type="ECO:0000313" key="2">
    <source>
        <dbReference type="EMBL" id="QRZ15282.1"/>
    </source>
</evidence>
<dbReference type="InterPro" id="IPR003741">
    <property type="entry name" value="LUD_dom"/>
</dbReference>
<dbReference type="RefSeq" id="WP_205296228.1">
    <property type="nucleotide sequence ID" value="NZ_CP070371.1"/>
</dbReference>
<proteinExistence type="predicted"/>
<accession>A0ABX7JRK8</accession>
<dbReference type="EMBL" id="CP070371">
    <property type="protein sequence ID" value="QRZ15282.1"/>
    <property type="molecule type" value="Genomic_DNA"/>
</dbReference>
<dbReference type="PANTHER" id="PTHR43682">
    <property type="entry name" value="LACTATE UTILIZATION PROTEIN C"/>
    <property type="match status" value="1"/>
</dbReference>
<dbReference type="Proteomes" id="UP000663629">
    <property type="component" value="Chromosome 2"/>
</dbReference>